<dbReference type="GO" id="GO:0000055">
    <property type="term" value="P:ribosomal large subunit export from nucleus"/>
    <property type="evidence" value="ECO:0007669"/>
    <property type="project" value="TreeGrafter"/>
</dbReference>
<dbReference type="InterPro" id="IPR012099">
    <property type="entry name" value="Midasin"/>
</dbReference>
<evidence type="ECO:0000256" key="9">
    <source>
        <dbReference type="ARBA" id="ARBA00023242"/>
    </source>
</evidence>
<dbReference type="SUPFAM" id="SSF53300">
    <property type="entry name" value="vWA-like"/>
    <property type="match status" value="1"/>
</dbReference>
<dbReference type="GO" id="GO:0016887">
    <property type="term" value="F:ATP hydrolysis activity"/>
    <property type="evidence" value="ECO:0007669"/>
    <property type="project" value="InterPro"/>
</dbReference>
<dbReference type="FunFam" id="3.40.50.300:FF:000712">
    <property type="entry name" value="Midasin"/>
    <property type="match status" value="1"/>
</dbReference>
<evidence type="ECO:0000313" key="13">
    <source>
        <dbReference type="EMBL" id="CCE87140.1"/>
    </source>
</evidence>
<feature type="compositionally biased region" description="Basic and acidic residues" evidence="11">
    <location>
        <begin position="4088"/>
        <end position="4097"/>
    </location>
</feature>
<dbReference type="OMA" id="ILEQWHR"/>
<feature type="compositionally biased region" description="Acidic residues" evidence="11">
    <location>
        <begin position="4575"/>
        <end position="4585"/>
    </location>
</feature>
<feature type="compositionally biased region" description="Basic and acidic residues" evidence="11">
    <location>
        <begin position="4465"/>
        <end position="4509"/>
    </location>
</feature>
<feature type="compositionally biased region" description="Acidic residues" evidence="11">
    <location>
        <begin position="4380"/>
        <end position="4397"/>
    </location>
</feature>
<dbReference type="PANTHER" id="PTHR48103">
    <property type="entry name" value="MIDASIN-RELATED"/>
    <property type="match status" value="1"/>
</dbReference>
<evidence type="ECO:0000256" key="1">
    <source>
        <dbReference type="ARBA" id="ARBA00004604"/>
    </source>
</evidence>
<feature type="domain" description="VWFA" evidence="12">
    <location>
        <begin position="4737"/>
        <end position="4932"/>
    </location>
</feature>
<comment type="subcellular location">
    <subcellularLocation>
        <location evidence="1">Nucleus</location>
        <location evidence="1">Nucleolus</location>
    </subcellularLocation>
    <subcellularLocation>
        <location evidence="2">Nucleus</location>
        <location evidence="2">Nucleoplasm</location>
    </subcellularLocation>
</comment>
<feature type="compositionally biased region" description="Basic and acidic residues" evidence="11">
    <location>
        <begin position="4278"/>
        <end position="4290"/>
    </location>
</feature>
<dbReference type="CDD" id="cd00009">
    <property type="entry name" value="AAA"/>
    <property type="match status" value="2"/>
</dbReference>
<dbReference type="SUPFAM" id="SSF52540">
    <property type="entry name" value="P-loop containing nucleoside triphosphate hydrolases"/>
    <property type="match status" value="6"/>
</dbReference>
<reference evidence="13 14" key="1">
    <citation type="journal article" date="2012" name="G3 (Bethesda)">
        <title>Pichia sorbitophila, an interspecies yeast hybrid reveals early steps of genome resolution following polyploidization.</title>
        <authorList>
            <person name="Leh Louis V."/>
            <person name="Despons L."/>
            <person name="Friedrich A."/>
            <person name="Martin T."/>
            <person name="Durrens P."/>
            <person name="Casaregola S."/>
            <person name="Neuveglise C."/>
            <person name="Fairhead C."/>
            <person name="Marck C."/>
            <person name="Cruz J.A."/>
            <person name="Straub M.L."/>
            <person name="Kugler V."/>
            <person name="Sacerdot C."/>
            <person name="Uzunov Z."/>
            <person name="Thierry A."/>
            <person name="Weiss S."/>
            <person name="Bleykasten C."/>
            <person name="De Montigny J."/>
            <person name="Jacques N."/>
            <person name="Jung P."/>
            <person name="Lemaire M."/>
            <person name="Mallet S."/>
            <person name="Morel G."/>
            <person name="Richard G.F."/>
            <person name="Sarkar A."/>
            <person name="Savel G."/>
            <person name="Schacherer J."/>
            <person name="Seret M.L."/>
            <person name="Talla E."/>
            <person name="Samson G."/>
            <person name="Jubin C."/>
            <person name="Poulain J."/>
            <person name="Vacherie B."/>
            <person name="Barbe V."/>
            <person name="Pelletier E."/>
            <person name="Sherman D.J."/>
            <person name="Westhof E."/>
            <person name="Weissenbach J."/>
            <person name="Baret P.V."/>
            <person name="Wincker P."/>
            <person name="Gaillardin C."/>
            <person name="Dujon B."/>
            <person name="Souciet J.L."/>
        </authorList>
    </citation>
    <scope>NUCLEOTIDE SEQUENCE [LARGE SCALE GENOMIC DNA]</scope>
    <source>
        <strain evidence="14">ATCC MYA-4447 / BCRC 22081 / CBS 7064 / NBRC 10061 / NRRL Y-12695</strain>
    </source>
</reference>
<feature type="region of interest" description="Disordered" evidence="11">
    <location>
        <begin position="4087"/>
        <end position="4622"/>
    </location>
</feature>
<feature type="compositionally biased region" description="Acidic residues" evidence="11">
    <location>
        <begin position="4225"/>
        <end position="4235"/>
    </location>
</feature>
<dbReference type="SMART" id="SM00382">
    <property type="entry name" value="AAA"/>
    <property type="match status" value="6"/>
</dbReference>
<dbReference type="Pfam" id="PF07728">
    <property type="entry name" value="AAA_5"/>
    <property type="match status" value="8"/>
</dbReference>
<feature type="compositionally biased region" description="Basic and acidic residues" evidence="11">
    <location>
        <begin position="4132"/>
        <end position="4142"/>
    </location>
</feature>
<dbReference type="InterPro" id="IPR036465">
    <property type="entry name" value="vWFA_dom_sf"/>
</dbReference>
<dbReference type="HOGENOM" id="CLU_000050_0_2_1"/>
<keyword evidence="5" id="KW-0597">Phosphoprotein</keyword>
<evidence type="ECO:0000256" key="11">
    <source>
        <dbReference type="SAM" id="MobiDB-lite"/>
    </source>
</evidence>
<evidence type="ECO:0000256" key="7">
    <source>
        <dbReference type="ARBA" id="ARBA00022840"/>
    </source>
</evidence>
<protein>
    <recommendedName>
        <fullName evidence="4 10">Midasin</fullName>
    </recommendedName>
</protein>
<evidence type="ECO:0000256" key="8">
    <source>
        <dbReference type="ARBA" id="ARBA00023186"/>
    </source>
</evidence>
<evidence type="ECO:0000256" key="6">
    <source>
        <dbReference type="ARBA" id="ARBA00022741"/>
    </source>
</evidence>
<keyword evidence="7 10" id="KW-0067">ATP-binding</keyword>
<comment type="function">
    <text evidence="10">Nuclear chaperone required for maturation and nuclear export of pre-60S ribosome subunits.</text>
</comment>
<keyword evidence="14" id="KW-1185">Reference proteome</keyword>
<dbReference type="InterPro" id="IPR027417">
    <property type="entry name" value="P-loop_NTPase"/>
</dbReference>
<dbReference type="FunFam" id="3.40.50.300:FF:001368">
    <property type="entry name" value="Midasin"/>
    <property type="match status" value="1"/>
</dbReference>
<evidence type="ECO:0000256" key="2">
    <source>
        <dbReference type="ARBA" id="ARBA00004642"/>
    </source>
</evidence>
<dbReference type="InterPro" id="IPR048617">
    <property type="entry name" value="MDN1_AAA_lid_4"/>
</dbReference>
<evidence type="ECO:0000313" key="14">
    <source>
        <dbReference type="Proteomes" id="UP000005222"/>
    </source>
</evidence>
<dbReference type="InterPro" id="IPR040848">
    <property type="entry name" value="AAA_lid_7"/>
</dbReference>
<feature type="compositionally biased region" description="Polar residues" evidence="11">
    <location>
        <begin position="4607"/>
        <end position="4618"/>
    </location>
</feature>
<dbReference type="GO" id="GO:0005654">
    <property type="term" value="C:nucleoplasm"/>
    <property type="evidence" value="ECO:0007669"/>
    <property type="project" value="UniProtKB-SubCell"/>
</dbReference>
<evidence type="ECO:0000256" key="3">
    <source>
        <dbReference type="ARBA" id="ARBA00007188"/>
    </source>
</evidence>
<keyword evidence="8 10" id="KW-0143">Chaperone</keyword>
<dbReference type="Proteomes" id="UP000005222">
    <property type="component" value="Chromosome N"/>
</dbReference>
<evidence type="ECO:0000256" key="5">
    <source>
        <dbReference type="ARBA" id="ARBA00022553"/>
    </source>
</evidence>
<dbReference type="GO" id="GO:0005524">
    <property type="term" value="F:ATP binding"/>
    <property type="evidence" value="ECO:0007669"/>
    <property type="project" value="UniProtKB-KW"/>
</dbReference>
<comment type="similarity">
    <text evidence="3 10">Belongs to the midasin family.</text>
</comment>
<dbReference type="Pfam" id="PF17865">
    <property type="entry name" value="AAA_lid_5"/>
    <property type="match status" value="1"/>
</dbReference>
<dbReference type="InterPro" id="IPR025662">
    <property type="entry name" value="Sigma_54_int_dom_ATP-bd_1"/>
</dbReference>
<name>G8XZN1_PICSO</name>
<dbReference type="InterPro" id="IPR041190">
    <property type="entry name" value="Midasin_AAA_lid_5"/>
</dbReference>
<feature type="compositionally biased region" description="Basic and acidic residues" evidence="11">
    <location>
        <begin position="4194"/>
        <end position="4224"/>
    </location>
</feature>
<feature type="compositionally biased region" description="Acidic residues" evidence="11">
    <location>
        <begin position="4559"/>
        <end position="4568"/>
    </location>
</feature>
<organism evidence="13 14">
    <name type="scientific">Pichia sorbitophila (strain ATCC MYA-4447 / BCRC 22081 / CBS 7064 / NBRC 10061 / NRRL Y-12695)</name>
    <name type="common">Hybrid yeast</name>
    <dbReference type="NCBI Taxonomy" id="559304"/>
    <lineage>
        <taxon>Eukaryota</taxon>
        <taxon>Fungi</taxon>
        <taxon>Dikarya</taxon>
        <taxon>Ascomycota</taxon>
        <taxon>Saccharomycotina</taxon>
        <taxon>Pichiomycetes</taxon>
        <taxon>Debaryomycetaceae</taxon>
        <taxon>Millerozyma</taxon>
    </lineage>
</organism>
<feature type="compositionally biased region" description="Polar residues" evidence="11">
    <location>
        <begin position="4539"/>
        <end position="4554"/>
    </location>
</feature>
<feature type="compositionally biased region" description="Basic and acidic residues" evidence="11">
    <location>
        <begin position="4586"/>
        <end position="4606"/>
    </location>
</feature>
<dbReference type="FunCoup" id="G8XZN1">
    <property type="interactions" value="1444"/>
</dbReference>
<feature type="compositionally biased region" description="Acidic residues" evidence="11">
    <location>
        <begin position="4355"/>
        <end position="4366"/>
    </location>
</feature>
<dbReference type="CDD" id="cd01460">
    <property type="entry name" value="vWA_midasin"/>
    <property type="match status" value="1"/>
</dbReference>
<dbReference type="FunFam" id="3.40.50.300:FF:000582">
    <property type="entry name" value="Midasin"/>
    <property type="match status" value="1"/>
</dbReference>
<dbReference type="Pfam" id="PF17867">
    <property type="entry name" value="AAA_lid_7"/>
    <property type="match status" value="3"/>
</dbReference>
<dbReference type="PIRSF" id="PIRSF010340">
    <property type="entry name" value="Midasin"/>
    <property type="match status" value="1"/>
</dbReference>
<accession>G8XZN1</accession>
<proteinExistence type="inferred from homology"/>
<evidence type="ECO:0000256" key="4">
    <source>
        <dbReference type="ARBA" id="ARBA00017143"/>
    </source>
</evidence>
<dbReference type="InParanoid" id="G8XZN1"/>
<gene>
    <name evidence="13" type="primary">Piso0_005679</name>
    <name evidence="13" type="ORF">GNLVRS01_PISO0N20209g</name>
</gene>
<dbReference type="eggNOG" id="KOG1808">
    <property type="taxonomic scope" value="Eukaryota"/>
</dbReference>
<evidence type="ECO:0000256" key="10">
    <source>
        <dbReference type="PIRNR" id="PIRNR010340"/>
    </source>
</evidence>
<evidence type="ECO:0000259" key="12">
    <source>
        <dbReference type="PROSITE" id="PS50234"/>
    </source>
</evidence>
<keyword evidence="9 10" id="KW-0539">Nucleus</keyword>
<dbReference type="PROSITE" id="PS00675">
    <property type="entry name" value="SIGMA54_INTERACT_1"/>
    <property type="match status" value="2"/>
</dbReference>
<feature type="compositionally biased region" description="Acidic residues" evidence="11">
    <location>
        <begin position="4245"/>
        <end position="4277"/>
    </location>
</feature>
<dbReference type="EMBL" id="FO082046">
    <property type="protein sequence ID" value="CCE87140.1"/>
    <property type="molecule type" value="Genomic_DNA"/>
</dbReference>
<dbReference type="GO" id="GO:0030687">
    <property type="term" value="C:preribosome, large subunit precursor"/>
    <property type="evidence" value="ECO:0007669"/>
    <property type="project" value="TreeGrafter"/>
</dbReference>
<dbReference type="OrthoDB" id="5186at2759"/>
<dbReference type="InterPro" id="IPR003593">
    <property type="entry name" value="AAA+_ATPase"/>
</dbReference>
<dbReference type="PROSITE" id="PS50234">
    <property type="entry name" value="VWFA"/>
    <property type="match status" value="1"/>
</dbReference>
<keyword evidence="6 10" id="KW-0547">Nucleotide-binding</keyword>
<dbReference type="PANTHER" id="PTHR48103:SF2">
    <property type="entry name" value="MIDASIN"/>
    <property type="match status" value="1"/>
</dbReference>
<sequence>MHNKIVIDIGKSERLYERYRKYFSNKKIPKLIDLQNHESVNDLLNKLAFFALNKDTTLPILYSFGEVFLDIVGRWITNQDEYERLYKEEHCLDGYQLNGSIVLEALSRIMNVSEGLHSTAEYYLSRSDIFARMLSLDERKNIDQVELSFFLLSFYRFITFNKDFEKYINTTVISRFIQPGTVISPASRYVAHLILLSMSNSSESKIHEVLAKNFDLSNPILGLYDGDEEIDYRFLATYEAKRISNYYSFKKLDVTDDTISVESDKLIEIDQSCLSPFAIPLSNILIPRLLDNTSTNSSSTKDFDIVPTSNSSAALHKLAVGIQKGDPILVTGDTGSGKTFLISQIAKYMSYHNLIVKIHLGEQTDVKLLIGTYQSGEKPGSFEWRPGALTTAVKEGKWVLIEDIDKAPTEVLSVLLTLLEKKELIIPSRGEVVKARAGFQLISTVRSSEKNRKELSSLIGLRLWKQVHIESPSEEEIEQILTQKFPLIRKLIKKFIACYQRVSVIYKSSSFIAYNKGSHPRLISVRDLIKLCSRCSQIMRNEGGQNGNEMLDASTEDYIFAEAVDCFGSAISDNRALKPVINAIGESLEIAQSRIELYIAKHVPSIIDDDYKVRVGRSLLWKNNSDVLAPSSKKSMKNFALTNHSLRLIEQLGVSIQMKEPVLLVGETGTGKTTVVQHLANMVGKKLTVINLSQQTESSDLLGGYKPINSKTAVVPIQEVFDDLFKATFSMKKNDRFYQALMKFLNKSQWKAVVKLWKEASKMAFGILEKSDSDESAVEAPKKKRKLSKDQKNNLIEKWKDFQDTVRDFEIQAISLQNSFVFNFVEGSLVKAVRNGDWLLLDEINLASSETLECIADLLADSFEDRSILLSERGDTESVKAHTDFRIFGCMNPSTDIGKRELPSSIRSRFSEIYVHSPDRDYKDLISIIQKYIGRFAISDDQIYDDIAHLYLEAKKLAEDNVIVDGANQKPHFSIRTLTRVLVYVCDIVPIYGLRRSLFEGFCMAFLTLLDLKSEEVLKPLIISHTIGKLKNMKAVISQVPSEPSKNQGEYVQFKHYWLRKGMGEPVPQSHYIITPSVEKNMLNLVRATASGRFPVLIQGPTSAGKTSMINFLAGITGHKFVRINNHEHTDLQEYVGSYVSDNTGKLVFKEGVLVRALREGHWIVLDELNLAPTDVLEALNRLLDDNRELFIPETQETVRPHPDFMLFATQNPPGIYGGRKFLSRAFRNRFLELHFDDIPENELVVILEKRCKIAPSYCKKMVEVYKQLSVHRQSSRIFEQKNSFATLRDLFRWALRDAVGYEELAANGYMLLAEKVRKEAEKKLVKETIEKVMRVQLDMDAYYNKLENKDLTSTSSIVWTKAMKRLAVLVSSALAHREPVLLVGETGCGKTTICQILAGFLHKDLIMVNAHQNTETSDILGAQRPVRNRSELIAILCGDISDALGTVIEDFDSNNLEIEDLIKIYRAQDNLDKVDPTLVERIEDGINKMGVLFEWKDGPLVAAMKTGNLFLLDEISLADDSVLERLNSVLEPEKTLFLAEKGTEDSYIEAQDGFDFLATMNPGGDYGKKELSPALRNRFTEIWVPSFDNIDDVKDIVFCSLNQDNKSLCQPLVSFVEWFGKKFGGDIGSGVLSLRDILQWVKFLNSTSKKTDLLEAFLHGASMCFIDALGTNNTAHLAQNEQKLTNLKLQCVDKLSSLVNRDLREYYLARWEIKMANHTLSCGPFEIPRDISSEQTSSFSLEAPTTAANAMRIIRALQVHKSILLEGSPGVGKTSLVSALAKACGINLHRINLSEQTDLVDIFGSDIPVEGGKPGEFAWRDAPFLRAMQKGEWVLLDEMNLASQSVLEGLNACLDHRGQAYIPELDKTFNSHPDFIIFAAQNPQYQGGGRKGLPKSFINRFCVVYVDILRPEDLELISGHLYPEVPVDTRNKLIDFMAKLEKEVITDRRFGSLGGPWEFNLRDALRWMELLKTNSFLDMSSAFDFFATVISGRFRTEYDRKKALELFSSNFDIYKRDNIYNLTESFLQCNGAVLERDIEADKSRSFNLIPLQCNFPIIETIIHSVNINVPVILVGPPASGKTDLVRFMANVSGNELVEFSLNSEIDNMDLLGGYEQVDPARNIADLISKVKDITRSRIREGLQKLHSDHQFLQITSDFVNFLNKLNPNTVDFEKFSFSLKEYISLYPQEELEIISKQAGSLREKLTENLNLRFEWFDGLLVKAVETGSWLVLDNANLCSSSVLDRLNSLLETDGKLLMNECTSEDGQARVLEPHPKFRLFLTMDPKFGELSRAMRNRSVEIYVDPISDRATSFDRTSLDLPTANNEAVSADSKSRAAPVSSIIKCNDSVSRLLCFVMDIVENQELNYQAVSNIVYQCMPLYGTDNFEHFLHAIDGSSEFQSELIVTLQNALKQVRYLKENNALEKIQELFTGSCGDADNLRKLPCLTLNPEVNMYACRSIRDRNVFSKETSFYFEVLNNIMSIREHLLQVEERALAGKLTNLTFIESSAAENMGRELKKVSQVKIYDFIKTVHGFIEEFFISSTEDLFVKDNVYSFLNKIQMILYGLINCKDKNLSARIRIFYQLLKAWFAEESHIFDEKHRNTFDDVLGSMSKYLDMASGVSMENIWISFKGHYPRDLESWQRLENWVTLSKKFDEVVKEQFHDCFDSIIMLQNLIMSTFEKIKDGKVNEEEFEGLSKRLVEGISNLREISSSFNCKRQNEFSFEFNLLANFVQGVDNEKPSEVQKILLFTDNGDFASLSHQSNSLFQPYPQLFDHLWFIDNEDSMSFVRGYFTNDLCISSIAKCQDASAIPARNIPQTTDDIKYLATYLIRNSNSTLRDTRSEFTHLLFEWFSNILVANLAFFDEDGKNKINQIVSDSKSDNISTSSLKEVCQGCVQRNFRNIVINYFIPAIELALNNDSFEQLGRAWVLFSFGCIQAYVPDAPYDPAIKEQLEKEMFSKLHNQMETIKNVWSKTREVISGDQPLSLEDYLTQDYSLDSLSESKVYREDSNIEPLFEEWKGFMEGIINNNLLSIIFKGTLEFGEQDLTALDIFHKSSERFLIRLSEKYNRYSDLNDILKGYTLGFRLGVELVTIASKNINADVKVNNSWCLDVLELSQERSVLSNFESIKDFIKKFDYSNSVPEQSMIFYINLCLCHKAYDTKSNLHTIFEDALQVIYYRWSLRHTKEKIEKEKKESIFRYKEADEDESDFKKMFPDYEDFIDDETSFDSRKNDSFDSIYSQVADLYMSAFVSREDISIAELVSQGSRLTKVLDRAKNTFMSGCNNDTVLHGLLQNLSESWHLLTGKKEEEPDFYRSPNPMEFKRASTLVNAIYNYTDHLIEQWPEHATLQIISRICDEFLSFPIKTPVAKLLQKIEQLYTHIAEWEKYAHKGVSFSSFMNDITNLIVSWRRFELSTWKLLFKYEDDSLNANLGLWWFHLYEVLLQPLLAGVLENDTVPKVLDALNLFLNNCALGEYHTRIRLLKSFKEHIRMIDSEGKIYNALSNFIAYREIFIPVIKEKIEAGKKALQKEIEEVILLASWKDVNIDALKQSSRRSHNNLYKIVRKYRDLIKSAVLPIIDGGLGHDLKENLIPLEFEPLMARYLSDDTVLIGCQKVASWSERDAYLKDSSLLNKNMVNYESRISKERIPSLKDYAIEIIEHANSLNHETPKVLTKENKKIISALKTQKRKLLSDTLKELKRIGLKSHIGSTILNNQGSVNNILSASNSFEGSYFEGCDAYYYGVLDILPKIRSAVATCSNDVPQADMMRGHGFLENLVLHLGEVRNPLVKFSNNVMKVSDSYKSFKLILEENMEGKTLIGCDFLAQKESVKSLSSKIFWLTKLIDYTTSTIEACSPFMNEIKLEIFFRAKSQLSRLDAHIKSTKTDVCSNLDENTLREFTEFLQLFIQELENWKNCNVNLAFMSEMLLNWVKGNNITLGNVSKSDSSSDQDMNDVENAFRKLSMSILISFQKIVEVNSITLNDEQDNWFEDSKARLVKYMKNLRVEHISERISQCATLVNKTRSKDSSLVYALVSFTLPQLYHYIEVSRNILTKCRENYEDTTIAASYFANILSELCHNGFCSPEKESEEKNNDALQDGTGLGDGEGVQNESKDDDIDEDDLNEEAQTENKDQDKGDKDEEDDEDAKDIEGDMAGELEDLSDQDEQSDAEEENELDEEVDDLNDDDPNAIDEKMWNEEARDDEKEKESDKPLDNSNKDGDMEGNDQEDQEVPENKEKKEGEENDGADESEEENDEDGDDNEGEDVGEQEDEVKNDETDHLEEHVPEADALDLPEDMKLDDDEENDHSNNSGDDESDSEMDIDDNSDVDENQEADNQEDQEVLDDDQKNMDEDNPNQEMDEGEENAKEEGEEHDNTTDTEEHDEEPGNESDEESNINNNDSEEIKNEAEAAMNEEGIDISNNQNTEDVDKDTATNQAAGESGEGADKEVSEEQDDVGASGDVKADTDDKSDRNEENNVENSRDAARESLKQLGDSLKEYHNRKQDINEASNDTDEPEKSGENAEEFQHLEGEETNNDTQALGSANQEQVQKINEDNMIEDQEEGKDDAADFNADEALPETMDEDKMNVENDITEHPEDNKDEALSSSALMKSGSTDADEDKMIIKDEPEDFNDQMDDERKYDVVQDLDTQSPPRDFEEARELWRVSDQATQELASGLCEQLRLILEPTKSTKLKGDYKTGKRLNMKRIIPYIASDFRKDKIWLRRTKPSKREYQVMLAIDDSKSMYESGSVELAFNAVALVCKALNQLESGDLSVVRFGEDVKVVHSFDKPFNGHDSGPKIFQWFDFQQTRTDVRQLCESSLNIFEEHKVNTDLWQLQIIISDGVCEDHETLKKLVRKAREERIMLVFVIIDTLNSEESIIDMSQVKYNLDPETNSMNLEVKKYLETFPFDFYVVVRNINELPEMLSLILRQYFSEVAST</sequence>
<feature type="compositionally biased region" description="Acidic residues" evidence="11">
    <location>
        <begin position="4292"/>
        <end position="4308"/>
    </location>
</feature>
<dbReference type="Pfam" id="PF21108">
    <property type="entry name" value="MDN1_4th"/>
    <property type="match status" value="1"/>
</dbReference>
<dbReference type="GO" id="GO:0005730">
    <property type="term" value="C:nucleolus"/>
    <property type="evidence" value="ECO:0007669"/>
    <property type="project" value="UniProtKB-SubCell"/>
</dbReference>
<dbReference type="FunFam" id="3.40.50.300:FF:000142">
    <property type="entry name" value="Midasin"/>
    <property type="match status" value="1"/>
</dbReference>
<feature type="compositionally biased region" description="Basic and acidic residues" evidence="11">
    <location>
        <begin position="4519"/>
        <end position="4534"/>
    </location>
</feature>
<feature type="compositionally biased region" description="Acidic residues" evidence="11">
    <location>
        <begin position="4117"/>
        <end position="4131"/>
    </location>
</feature>
<dbReference type="Gene3D" id="3.40.50.300">
    <property type="entry name" value="P-loop containing nucleotide triphosphate hydrolases"/>
    <property type="match status" value="6"/>
</dbReference>
<feature type="compositionally biased region" description="Basic and acidic residues" evidence="11">
    <location>
        <begin position="4367"/>
        <end position="4379"/>
    </location>
</feature>
<dbReference type="InterPro" id="IPR002035">
    <property type="entry name" value="VWF_A"/>
</dbReference>
<dbReference type="InterPro" id="IPR011704">
    <property type="entry name" value="ATPase_dyneun-rel_AAA"/>
</dbReference>
<feature type="compositionally biased region" description="Acidic residues" evidence="11">
    <location>
        <begin position="4143"/>
        <end position="4193"/>
    </location>
</feature>
<dbReference type="GO" id="GO:0000027">
    <property type="term" value="P:ribosomal large subunit assembly"/>
    <property type="evidence" value="ECO:0007669"/>
    <property type="project" value="InterPro"/>
</dbReference>
<feature type="compositionally biased region" description="Acidic residues" evidence="11">
    <location>
        <begin position="4315"/>
        <end position="4347"/>
    </location>
</feature>
<dbReference type="STRING" id="559304.G8XZN1"/>